<evidence type="ECO:0000256" key="1">
    <source>
        <dbReference type="SAM" id="MobiDB-lite"/>
    </source>
</evidence>
<dbReference type="AlphaFoldDB" id="M0C872"/>
<protein>
    <recommendedName>
        <fullName evidence="2">Glycosyltransferase 2-like domain-containing protein</fullName>
    </recommendedName>
</protein>
<gene>
    <name evidence="3" type="ORF">C476_14149</name>
</gene>
<dbReference type="eggNOG" id="arCOG01381">
    <property type="taxonomic scope" value="Archaea"/>
</dbReference>
<evidence type="ECO:0000313" key="4">
    <source>
        <dbReference type="Proteomes" id="UP000011615"/>
    </source>
</evidence>
<feature type="region of interest" description="Disordered" evidence="1">
    <location>
        <begin position="1"/>
        <end position="28"/>
    </location>
</feature>
<reference evidence="3 4" key="1">
    <citation type="journal article" date="2014" name="PLoS Genet.">
        <title>Phylogenetically driven sequencing of extremely halophilic archaea reveals strategies for static and dynamic osmo-response.</title>
        <authorList>
            <person name="Becker E.A."/>
            <person name="Seitzer P.M."/>
            <person name="Tritt A."/>
            <person name="Larsen D."/>
            <person name="Krusor M."/>
            <person name="Yao A.I."/>
            <person name="Wu D."/>
            <person name="Madern D."/>
            <person name="Eisen J.A."/>
            <person name="Darling A.E."/>
            <person name="Facciotti M.T."/>
        </authorList>
    </citation>
    <scope>NUCLEOTIDE SEQUENCE [LARGE SCALE GENOMIC DNA]</scope>
    <source>
        <strain evidence="3 4">JCM 13563</strain>
    </source>
</reference>
<accession>M0C872</accession>
<evidence type="ECO:0000313" key="3">
    <source>
        <dbReference type="EMBL" id="ELZ18119.1"/>
    </source>
</evidence>
<feature type="compositionally biased region" description="Basic and acidic residues" evidence="1">
    <location>
        <begin position="1"/>
        <end position="25"/>
    </location>
</feature>
<feature type="domain" description="Glycosyltransferase 2-like" evidence="2">
    <location>
        <begin position="41"/>
        <end position="124"/>
    </location>
</feature>
<comment type="caution">
    <text evidence="3">The sequence shown here is derived from an EMBL/GenBank/DDBJ whole genome shotgun (WGS) entry which is preliminary data.</text>
</comment>
<proteinExistence type="predicted"/>
<keyword evidence="4" id="KW-1185">Reference proteome</keyword>
<organism evidence="3 4">
    <name type="scientific">Natrinema limicola JCM 13563</name>
    <dbReference type="NCBI Taxonomy" id="1230457"/>
    <lineage>
        <taxon>Archaea</taxon>
        <taxon>Methanobacteriati</taxon>
        <taxon>Methanobacteriota</taxon>
        <taxon>Stenosarchaea group</taxon>
        <taxon>Halobacteria</taxon>
        <taxon>Halobacteriales</taxon>
        <taxon>Natrialbaceae</taxon>
        <taxon>Natrinema</taxon>
    </lineage>
</organism>
<dbReference type="InterPro" id="IPR001173">
    <property type="entry name" value="Glyco_trans_2-like"/>
</dbReference>
<dbReference type="EMBL" id="AOIT01000055">
    <property type="protein sequence ID" value="ELZ18119.1"/>
    <property type="molecule type" value="Genomic_DNA"/>
</dbReference>
<dbReference type="SUPFAM" id="SSF53448">
    <property type="entry name" value="Nucleotide-diphospho-sugar transferases"/>
    <property type="match status" value="1"/>
</dbReference>
<dbReference type="Gene3D" id="3.90.550.10">
    <property type="entry name" value="Spore Coat Polysaccharide Biosynthesis Protein SpsA, Chain A"/>
    <property type="match status" value="1"/>
</dbReference>
<name>M0C872_9EURY</name>
<dbReference type="CDD" id="cd00761">
    <property type="entry name" value="Glyco_tranf_GTA_type"/>
    <property type="match status" value="1"/>
</dbReference>
<sequence>MDTRSETHDETTRSTDERRRDRDGGELVVSTPSTALGLKVFNRTEKLEALLESVPPDAYETVYVADDGRTEERAYLYERSWPFDLELLDLPYDAGLGVGRNAIVDALSEEYLTVVDSDHEVPTNVDVLTRQLEARPEFGGISGLLLEHGRIQGLCHDLFAEGDVLIRDTGTKTATQVAGYPLVEFDFVPNVVTFRRACLEEQAWDETYVIGREHLDFFVAHWQATDWRFGTCPAVVFPHHPGGGSEYDANRRNRAKLLASKAYFREKWGYEQVVAREFWLGTQSVDKPLAILDSDLPLPTWLEAKVMDARDARLRIEAMTPTHLLRQVIQR</sequence>
<dbReference type="Pfam" id="PF00535">
    <property type="entry name" value="Glycos_transf_2"/>
    <property type="match status" value="1"/>
</dbReference>
<dbReference type="Proteomes" id="UP000011615">
    <property type="component" value="Unassembled WGS sequence"/>
</dbReference>
<dbReference type="PATRIC" id="fig|1230457.4.peg.2844"/>
<dbReference type="STRING" id="1230457.C476_14149"/>
<dbReference type="InterPro" id="IPR029044">
    <property type="entry name" value="Nucleotide-diphossugar_trans"/>
</dbReference>
<evidence type="ECO:0000259" key="2">
    <source>
        <dbReference type="Pfam" id="PF00535"/>
    </source>
</evidence>